<keyword evidence="3" id="KW-1185">Reference proteome</keyword>
<accession>A0A1W6ZU08</accession>
<proteinExistence type="predicted"/>
<dbReference type="PANTHER" id="PTHR12110:SF21">
    <property type="entry name" value="XYLOSE ISOMERASE-LIKE TIM BARREL DOMAIN-CONTAINING PROTEIN"/>
    <property type="match status" value="1"/>
</dbReference>
<dbReference type="KEGG" id="psin:CAK95_17145"/>
<dbReference type="PANTHER" id="PTHR12110">
    <property type="entry name" value="HYDROXYPYRUVATE ISOMERASE"/>
    <property type="match status" value="1"/>
</dbReference>
<dbReference type="InterPro" id="IPR050312">
    <property type="entry name" value="IolE/XylAMocC-like"/>
</dbReference>
<sequence>MRISLCNEVLAEFDFARQCDLARHLGYDGLEIAPFTLSPEPHLLPAARRSEIRKIAADQGIAITGLHYLLRAPEGLSITSSDDAQRARSVDVIRRLIELAHDLGTGIIVHGSPAQRRLETGHEDEGRKHGVACWQAIAKDAEQAGVTYCIEALHQPEANFVNTVEEAAAIVNQIGSPAVRTMIDCSAAALTEKQSVPDLIRQWVPTGLIAHIHFNDPNRRGPGEGELAFAPIARALHESGYRGDASIEPFIYIPDGATCAARAIGYMRGVLEAKTL</sequence>
<dbReference type="Pfam" id="PF01261">
    <property type="entry name" value="AP_endonuc_2"/>
    <property type="match status" value="1"/>
</dbReference>
<keyword evidence="2" id="KW-0413">Isomerase</keyword>
<dbReference type="SUPFAM" id="SSF51658">
    <property type="entry name" value="Xylose isomerase-like"/>
    <property type="match status" value="1"/>
</dbReference>
<dbReference type="InterPro" id="IPR036237">
    <property type="entry name" value="Xyl_isomerase-like_sf"/>
</dbReference>
<dbReference type="Gene3D" id="3.20.20.150">
    <property type="entry name" value="Divalent-metal-dependent TIM barrel enzymes"/>
    <property type="match status" value="1"/>
</dbReference>
<dbReference type="RefSeq" id="WP_086089007.1">
    <property type="nucleotide sequence ID" value="NZ_CP021112.1"/>
</dbReference>
<evidence type="ECO:0000259" key="1">
    <source>
        <dbReference type="Pfam" id="PF01261"/>
    </source>
</evidence>
<protein>
    <submittedName>
        <fullName evidence="2">Xylose isomerase</fullName>
    </submittedName>
</protein>
<dbReference type="STRING" id="1235591.CAK95_17145"/>
<dbReference type="InterPro" id="IPR013022">
    <property type="entry name" value="Xyl_isomerase-like_TIM-brl"/>
</dbReference>
<name>A0A1W6ZU08_9HYPH</name>
<dbReference type="AlphaFoldDB" id="A0A1W6ZU08"/>
<evidence type="ECO:0000313" key="2">
    <source>
        <dbReference type="EMBL" id="ARQ00611.1"/>
    </source>
</evidence>
<feature type="domain" description="Xylose isomerase-like TIM barrel" evidence="1">
    <location>
        <begin position="20"/>
        <end position="255"/>
    </location>
</feature>
<dbReference type="OrthoDB" id="9801426at2"/>
<dbReference type="EMBL" id="CP021112">
    <property type="protein sequence ID" value="ARQ00611.1"/>
    <property type="molecule type" value="Genomic_DNA"/>
</dbReference>
<evidence type="ECO:0000313" key="3">
    <source>
        <dbReference type="Proteomes" id="UP000194137"/>
    </source>
</evidence>
<reference evidence="2 3" key="1">
    <citation type="submission" date="2017-05" db="EMBL/GenBank/DDBJ databases">
        <title>Full genome sequence of Pseudorhodoplanes sinuspersici.</title>
        <authorList>
            <person name="Dastgheib S.M.M."/>
            <person name="Shavandi M."/>
            <person name="Tirandaz H."/>
        </authorList>
    </citation>
    <scope>NUCLEOTIDE SEQUENCE [LARGE SCALE GENOMIC DNA]</scope>
    <source>
        <strain evidence="2 3">RIPI110</strain>
    </source>
</reference>
<organism evidence="2 3">
    <name type="scientific">Pseudorhodoplanes sinuspersici</name>
    <dbReference type="NCBI Taxonomy" id="1235591"/>
    <lineage>
        <taxon>Bacteria</taxon>
        <taxon>Pseudomonadati</taxon>
        <taxon>Pseudomonadota</taxon>
        <taxon>Alphaproteobacteria</taxon>
        <taxon>Hyphomicrobiales</taxon>
        <taxon>Pseudorhodoplanes</taxon>
    </lineage>
</organism>
<gene>
    <name evidence="2" type="ORF">CAK95_17145</name>
</gene>
<dbReference type="Proteomes" id="UP000194137">
    <property type="component" value="Chromosome"/>
</dbReference>
<dbReference type="GO" id="GO:0016853">
    <property type="term" value="F:isomerase activity"/>
    <property type="evidence" value="ECO:0007669"/>
    <property type="project" value="UniProtKB-KW"/>
</dbReference>